<evidence type="ECO:0000313" key="3">
    <source>
        <dbReference type="Proteomes" id="UP000319210"/>
    </source>
</evidence>
<dbReference type="AlphaFoldDB" id="A0A4Y3QVK7"/>
<evidence type="ECO:0000259" key="1">
    <source>
        <dbReference type="Pfam" id="PF12802"/>
    </source>
</evidence>
<keyword evidence="3" id="KW-1185">Reference proteome</keyword>
<sequence length="151" mass="16313">MEMSELYQLGRRLAEIALEDMGSDAPDLAPGEFLVLQDLFLNGRSAVGDIAKRTGLAQSRVSTSVRNLVGRNWVTTAADPADGRKTLVEVTEAIRTAGDRRRAGGADKPLANALSEVDDDERATLIAALARLHQLLVAGRTQRRFPDTVTT</sequence>
<dbReference type="SUPFAM" id="SSF46785">
    <property type="entry name" value="Winged helix' DNA-binding domain"/>
    <property type="match status" value="1"/>
</dbReference>
<dbReference type="OrthoDB" id="4557196at2"/>
<protein>
    <recommendedName>
        <fullName evidence="1">HTH marR-type domain-containing protein</fullName>
    </recommendedName>
</protein>
<dbReference type="EMBL" id="BJMM01000004">
    <property type="protein sequence ID" value="GEB48707.1"/>
    <property type="molecule type" value="Genomic_DNA"/>
</dbReference>
<dbReference type="Gene3D" id="1.10.10.10">
    <property type="entry name" value="Winged helix-like DNA-binding domain superfamily/Winged helix DNA-binding domain"/>
    <property type="match status" value="1"/>
</dbReference>
<dbReference type="PANTHER" id="PTHR39515">
    <property type="entry name" value="CONSERVED PROTEIN"/>
    <property type="match status" value="1"/>
</dbReference>
<dbReference type="PANTHER" id="PTHR39515:SF2">
    <property type="entry name" value="HTH-TYPE TRANSCRIPTIONAL REGULATOR RV0880"/>
    <property type="match status" value="1"/>
</dbReference>
<organism evidence="2 3">
    <name type="scientific">Streptomyces cacaoi</name>
    <dbReference type="NCBI Taxonomy" id="1898"/>
    <lineage>
        <taxon>Bacteria</taxon>
        <taxon>Bacillati</taxon>
        <taxon>Actinomycetota</taxon>
        <taxon>Actinomycetes</taxon>
        <taxon>Kitasatosporales</taxon>
        <taxon>Streptomycetaceae</taxon>
        <taxon>Streptomyces</taxon>
    </lineage>
</organism>
<reference evidence="2 3" key="1">
    <citation type="submission" date="2019-06" db="EMBL/GenBank/DDBJ databases">
        <title>Whole genome shotgun sequence of Streptomyces cacaoi subsp. cacaoi NBRC 12748.</title>
        <authorList>
            <person name="Hosoyama A."/>
            <person name="Uohara A."/>
            <person name="Ohji S."/>
            <person name="Ichikawa N."/>
        </authorList>
    </citation>
    <scope>NUCLEOTIDE SEQUENCE [LARGE SCALE GENOMIC DNA]</scope>
    <source>
        <strain evidence="2 3">NBRC 12748</strain>
    </source>
</reference>
<dbReference type="InterPro" id="IPR036390">
    <property type="entry name" value="WH_DNA-bd_sf"/>
</dbReference>
<dbReference type="InterPro" id="IPR052526">
    <property type="entry name" value="HTH-type_Bedaq_tolerance"/>
</dbReference>
<dbReference type="Proteomes" id="UP000319210">
    <property type="component" value="Unassembled WGS sequence"/>
</dbReference>
<name>A0A4Y3QVK7_STRCI</name>
<dbReference type="RefSeq" id="WP_051846216.1">
    <property type="nucleotide sequence ID" value="NZ_BJMM01000004.1"/>
</dbReference>
<dbReference type="Pfam" id="PF12802">
    <property type="entry name" value="MarR_2"/>
    <property type="match status" value="1"/>
</dbReference>
<feature type="domain" description="HTH marR-type" evidence="1">
    <location>
        <begin position="45"/>
        <end position="84"/>
    </location>
</feature>
<proteinExistence type="predicted"/>
<evidence type="ECO:0000313" key="2">
    <source>
        <dbReference type="EMBL" id="GEB48707.1"/>
    </source>
</evidence>
<gene>
    <name evidence="2" type="ORF">SCA03_12580</name>
</gene>
<dbReference type="GO" id="GO:0003700">
    <property type="term" value="F:DNA-binding transcription factor activity"/>
    <property type="evidence" value="ECO:0007669"/>
    <property type="project" value="InterPro"/>
</dbReference>
<dbReference type="InterPro" id="IPR036388">
    <property type="entry name" value="WH-like_DNA-bd_sf"/>
</dbReference>
<dbReference type="InterPro" id="IPR000835">
    <property type="entry name" value="HTH_MarR-typ"/>
</dbReference>
<accession>A0A4Y3QVK7</accession>
<comment type="caution">
    <text evidence="2">The sequence shown here is derived from an EMBL/GenBank/DDBJ whole genome shotgun (WGS) entry which is preliminary data.</text>
</comment>